<evidence type="ECO:0000313" key="1">
    <source>
        <dbReference type="EMBL" id="KAF2203092.1"/>
    </source>
</evidence>
<protein>
    <submittedName>
        <fullName evidence="1">Uncharacterized protein</fullName>
    </submittedName>
</protein>
<organism evidence="1 2">
    <name type="scientific">Delitschia confertaspora ATCC 74209</name>
    <dbReference type="NCBI Taxonomy" id="1513339"/>
    <lineage>
        <taxon>Eukaryota</taxon>
        <taxon>Fungi</taxon>
        <taxon>Dikarya</taxon>
        <taxon>Ascomycota</taxon>
        <taxon>Pezizomycotina</taxon>
        <taxon>Dothideomycetes</taxon>
        <taxon>Pleosporomycetidae</taxon>
        <taxon>Pleosporales</taxon>
        <taxon>Delitschiaceae</taxon>
        <taxon>Delitschia</taxon>
    </lineage>
</organism>
<dbReference type="EMBL" id="ML993914">
    <property type="protein sequence ID" value="KAF2203092.1"/>
    <property type="molecule type" value="Genomic_DNA"/>
</dbReference>
<dbReference type="AlphaFoldDB" id="A0A9P4MUI2"/>
<keyword evidence="2" id="KW-1185">Reference proteome</keyword>
<reference evidence="1" key="1">
    <citation type="journal article" date="2020" name="Stud. Mycol.">
        <title>101 Dothideomycetes genomes: a test case for predicting lifestyles and emergence of pathogens.</title>
        <authorList>
            <person name="Haridas S."/>
            <person name="Albert R."/>
            <person name="Binder M."/>
            <person name="Bloem J."/>
            <person name="Labutti K."/>
            <person name="Salamov A."/>
            <person name="Andreopoulos B."/>
            <person name="Baker S."/>
            <person name="Barry K."/>
            <person name="Bills G."/>
            <person name="Bluhm B."/>
            <person name="Cannon C."/>
            <person name="Castanera R."/>
            <person name="Culley D."/>
            <person name="Daum C."/>
            <person name="Ezra D."/>
            <person name="Gonzalez J."/>
            <person name="Henrissat B."/>
            <person name="Kuo A."/>
            <person name="Liang C."/>
            <person name="Lipzen A."/>
            <person name="Lutzoni F."/>
            <person name="Magnuson J."/>
            <person name="Mondo S."/>
            <person name="Nolan M."/>
            <person name="Ohm R."/>
            <person name="Pangilinan J."/>
            <person name="Park H.-J."/>
            <person name="Ramirez L."/>
            <person name="Alfaro M."/>
            <person name="Sun H."/>
            <person name="Tritt A."/>
            <person name="Yoshinaga Y."/>
            <person name="Zwiers L.-H."/>
            <person name="Turgeon B."/>
            <person name="Goodwin S."/>
            <person name="Spatafora J."/>
            <person name="Crous P."/>
            <person name="Grigoriev I."/>
        </authorList>
    </citation>
    <scope>NUCLEOTIDE SEQUENCE</scope>
    <source>
        <strain evidence="1">ATCC 74209</strain>
    </source>
</reference>
<sequence>MLPKGKTVLSTSLLSSPLLSSPIYSFLFSNISHTIHQLLHIFPKYHPKTTFIFQKSYFLLIFAFEVTACHMCATYCVGRAHAFQPTIERHYL</sequence>
<evidence type="ECO:0000313" key="2">
    <source>
        <dbReference type="Proteomes" id="UP000799536"/>
    </source>
</evidence>
<comment type="caution">
    <text evidence="1">The sequence shown here is derived from an EMBL/GenBank/DDBJ whole genome shotgun (WGS) entry which is preliminary data.</text>
</comment>
<name>A0A9P4MUI2_9PLEO</name>
<proteinExistence type="predicted"/>
<gene>
    <name evidence="1" type="ORF">GQ43DRAFT_439155</name>
</gene>
<accession>A0A9P4MUI2</accession>
<dbReference type="Proteomes" id="UP000799536">
    <property type="component" value="Unassembled WGS sequence"/>
</dbReference>